<protein>
    <submittedName>
        <fullName evidence="2">Alternative protein SVEP1</fullName>
    </submittedName>
</protein>
<organism evidence="2">
    <name type="scientific">Homo sapiens</name>
    <name type="common">Human</name>
    <dbReference type="NCBI Taxonomy" id="9606"/>
    <lineage>
        <taxon>Eukaryota</taxon>
        <taxon>Metazoa</taxon>
        <taxon>Chordata</taxon>
        <taxon>Craniata</taxon>
        <taxon>Vertebrata</taxon>
        <taxon>Euteleostomi</taxon>
        <taxon>Mammalia</taxon>
        <taxon>Eutheria</taxon>
        <taxon>Euarchontoglires</taxon>
        <taxon>Primates</taxon>
        <taxon>Haplorrhini</taxon>
        <taxon>Catarrhini</taxon>
        <taxon>Hominidae</taxon>
        <taxon>Homo</taxon>
    </lineage>
</organism>
<feature type="compositionally biased region" description="Polar residues" evidence="1">
    <location>
        <begin position="23"/>
        <end position="40"/>
    </location>
</feature>
<dbReference type="OrthoDB" id="6515930at2759"/>
<sequence>MGQNPGVWSATVPPFRCPKMSSYPPTTVASSQPNLGRSAM</sequence>
<evidence type="ECO:0000313" key="2">
    <source>
        <dbReference type="EMBL" id="CCQ43878.1"/>
    </source>
</evidence>
<feature type="region of interest" description="Disordered" evidence="1">
    <location>
        <begin position="20"/>
        <end position="40"/>
    </location>
</feature>
<evidence type="ECO:0000256" key="1">
    <source>
        <dbReference type="SAM" id="MobiDB-lite"/>
    </source>
</evidence>
<accession>L8EBF2</accession>
<dbReference type="AlphaFoldDB" id="L8EBF2"/>
<name>L8EBF2_HUMAN</name>
<dbReference type="ChiTaRS" id="SVEP1">
    <property type="organism name" value="human"/>
</dbReference>
<reference evidence="2" key="1">
    <citation type="journal article" date="2013" name="PLoS ONE">
        <title>Direct detection of alternative open reading frames translation products in human significantly expands the proteome.</title>
        <authorList>
            <person name="Vanderperre B."/>
            <person name="Lucier J.-F."/>
            <person name="Motard J."/>
            <person name="Tremblay G."/>
            <person name="Vanderperre S."/>
            <person name="Wisztorski M."/>
            <person name="Salzet M."/>
            <person name="Boisvert F.-M."/>
            <person name="Roucou X."/>
        </authorList>
    </citation>
    <scope>NUCLEOTIDE SEQUENCE</scope>
</reference>
<dbReference type="EMBL" id="HF584381">
    <property type="protein sequence ID" value="CCQ43878.1"/>
    <property type="molecule type" value="Genomic_DNA"/>
</dbReference>
<proteinExistence type="predicted"/>
<gene>
    <name evidence="2" type="primary">SVEP1</name>
</gene>